<dbReference type="GO" id="GO:0003677">
    <property type="term" value="F:DNA binding"/>
    <property type="evidence" value="ECO:0007669"/>
    <property type="project" value="UniProtKB-KW"/>
</dbReference>
<gene>
    <name evidence="2" type="primary">TLX2</name>
</gene>
<accession>A0A1A7WJD6</accession>
<dbReference type="AlphaFoldDB" id="A0A1A7WJD6"/>
<keyword evidence="2" id="KW-0371">Homeobox</keyword>
<organism evidence="2">
    <name type="scientific">Iconisemion striatum</name>
    <dbReference type="NCBI Taxonomy" id="60296"/>
    <lineage>
        <taxon>Eukaryota</taxon>
        <taxon>Metazoa</taxon>
        <taxon>Chordata</taxon>
        <taxon>Craniata</taxon>
        <taxon>Vertebrata</taxon>
        <taxon>Euteleostomi</taxon>
        <taxon>Actinopterygii</taxon>
        <taxon>Neopterygii</taxon>
        <taxon>Teleostei</taxon>
        <taxon>Neoteleostei</taxon>
        <taxon>Acanthomorphata</taxon>
        <taxon>Ovalentaria</taxon>
        <taxon>Atherinomorphae</taxon>
        <taxon>Cyprinodontiformes</taxon>
        <taxon>Nothobranchiidae</taxon>
        <taxon>Iconisemion</taxon>
    </lineage>
</organism>
<feature type="non-terminal residue" evidence="2">
    <location>
        <position position="1"/>
    </location>
</feature>
<sequence>RKHTDSSVHDQDCPPHLPLDPHPPARWRTLSANNRK</sequence>
<feature type="compositionally biased region" description="Basic and acidic residues" evidence="1">
    <location>
        <begin position="1"/>
        <end position="13"/>
    </location>
</feature>
<name>A0A1A7WJD6_9TELE</name>
<evidence type="ECO:0000256" key="1">
    <source>
        <dbReference type="SAM" id="MobiDB-lite"/>
    </source>
</evidence>
<proteinExistence type="predicted"/>
<evidence type="ECO:0000313" key="2">
    <source>
        <dbReference type="EMBL" id="SBP05883.1"/>
    </source>
</evidence>
<protein>
    <submittedName>
        <fullName evidence="2">T-cell leukemia, homeobox 2</fullName>
    </submittedName>
</protein>
<feature type="compositionally biased region" description="Pro residues" evidence="1">
    <location>
        <begin position="15"/>
        <end position="24"/>
    </location>
</feature>
<reference evidence="2" key="2">
    <citation type="submission" date="2016-06" db="EMBL/GenBank/DDBJ databases">
        <title>The genome of a short-lived fish provides insights into sex chromosome evolution and the genetic control of aging.</title>
        <authorList>
            <person name="Reichwald K."/>
            <person name="Felder M."/>
            <person name="Petzold A."/>
            <person name="Koch P."/>
            <person name="Groth M."/>
            <person name="Platzer M."/>
        </authorList>
    </citation>
    <scope>NUCLEOTIDE SEQUENCE</scope>
    <source>
        <tissue evidence="2">Brain</tissue>
    </source>
</reference>
<reference evidence="2" key="1">
    <citation type="submission" date="2016-05" db="EMBL/GenBank/DDBJ databases">
        <authorList>
            <person name="Lavstsen T."/>
            <person name="Jespersen J.S."/>
        </authorList>
    </citation>
    <scope>NUCLEOTIDE SEQUENCE</scope>
    <source>
        <tissue evidence="2">Brain</tissue>
    </source>
</reference>
<feature type="region of interest" description="Disordered" evidence="1">
    <location>
        <begin position="1"/>
        <end position="36"/>
    </location>
</feature>
<keyword evidence="2" id="KW-0238">DNA-binding</keyword>
<dbReference type="EMBL" id="HADW01004483">
    <property type="protein sequence ID" value="SBP05883.1"/>
    <property type="molecule type" value="Transcribed_RNA"/>
</dbReference>